<evidence type="ECO:0000313" key="1">
    <source>
        <dbReference type="EMBL" id="KAJ8903376.1"/>
    </source>
</evidence>
<dbReference type="EMBL" id="JAMWBK010000007">
    <property type="protein sequence ID" value="KAJ8903376.1"/>
    <property type="molecule type" value="Genomic_DNA"/>
</dbReference>
<keyword evidence="2" id="KW-1185">Reference proteome</keyword>
<dbReference type="AlphaFoldDB" id="A0AAV8UPG7"/>
<comment type="caution">
    <text evidence="1">The sequence shown here is derived from an EMBL/GenBank/DDBJ whole genome shotgun (WGS) entry which is preliminary data.</text>
</comment>
<evidence type="ECO:0000313" key="2">
    <source>
        <dbReference type="Proteomes" id="UP001157974"/>
    </source>
</evidence>
<dbReference type="Proteomes" id="UP001157974">
    <property type="component" value="Unassembled WGS sequence"/>
</dbReference>
<organism evidence="1 2">
    <name type="scientific">Rhodosorus marinus</name>
    <dbReference type="NCBI Taxonomy" id="101924"/>
    <lineage>
        <taxon>Eukaryota</taxon>
        <taxon>Rhodophyta</taxon>
        <taxon>Stylonematophyceae</taxon>
        <taxon>Stylonematales</taxon>
        <taxon>Stylonemataceae</taxon>
        <taxon>Rhodosorus</taxon>
    </lineage>
</organism>
<protein>
    <submittedName>
        <fullName evidence="1">Uncharacterized protein</fullName>
    </submittedName>
</protein>
<gene>
    <name evidence="1" type="ORF">NDN08_004484</name>
</gene>
<proteinExistence type="predicted"/>
<sequence length="113" mass="12688">MVAACHELPTRVPTSPARLAIVFEADQIRNGFRSWRRSANVIRLPAKPVLTSIVLATFEAEDWTGAYFKTLEEGDLVRDAGLARSLRRIRTRSKRDGLRRLLELNNSVPEDGG</sequence>
<accession>A0AAV8UPG7</accession>
<name>A0AAV8UPG7_9RHOD</name>
<reference evidence="1 2" key="1">
    <citation type="journal article" date="2023" name="Nat. Commun.">
        <title>Origin of minicircular mitochondrial genomes in red algae.</title>
        <authorList>
            <person name="Lee Y."/>
            <person name="Cho C.H."/>
            <person name="Lee Y.M."/>
            <person name="Park S.I."/>
            <person name="Yang J.H."/>
            <person name="West J.A."/>
            <person name="Bhattacharya D."/>
            <person name="Yoon H.S."/>
        </authorList>
    </citation>
    <scope>NUCLEOTIDE SEQUENCE [LARGE SCALE GENOMIC DNA]</scope>
    <source>
        <strain evidence="1 2">CCMP1338</strain>
        <tissue evidence="1">Whole cell</tissue>
    </source>
</reference>